<dbReference type="Proteomes" id="UP001597548">
    <property type="component" value="Unassembled WGS sequence"/>
</dbReference>
<protein>
    <submittedName>
        <fullName evidence="2">Peptidoglycan DD-metalloendopeptidase family protein</fullName>
    </submittedName>
</protein>
<feature type="domain" description="M23ase beta-sheet core" evidence="1">
    <location>
        <begin position="97"/>
        <end position="196"/>
    </location>
</feature>
<accession>A0ABW5ZW76</accession>
<evidence type="ECO:0000313" key="2">
    <source>
        <dbReference type="EMBL" id="MFD2916293.1"/>
    </source>
</evidence>
<dbReference type="CDD" id="cd12797">
    <property type="entry name" value="M23_peptidase"/>
    <property type="match status" value="1"/>
</dbReference>
<dbReference type="PANTHER" id="PTHR21666:SF270">
    <property type="entry name" value="MUREIN HYDROLASE ACTIVATOR ENVC"/>
    <property type="match status" value="1"/>
</dbReference>
<evidence type="ECO:0000259" key="1">
    <source>
        <dbReference type="Pfam" id="PF01551"/>
    </source>
</evidence>
<keyword evidence="3" id="KW-1185">Reference proteome</keyword>
<dbReference type="SUPFAM" id="SSF51261">
    <property type="entry name" value="Duplicated hybrid motif"/>
    <property type="match status" value="1"/>
</dbReference>
<dbReference type="EMBL" id="JBHUOS010000009">
    <property type="protein sequence ID" value="MFD2916293.1"/>
    <property type="molecule type" value="Genomic_DNA"/>
</dbReference>
<dbReference type="InterPro" id="IPR050570">
    <property type="entry name" value="Cell_wall_metabolism_enzyme"/>
</dbReference>
<name>A0ABW5ZW76_9FLAO</name>
<dbReference type="Gene3D" id="2.70.70.10">
    <property type="entry name" value="Glucose Permease (Domain IIA)"/>
    <property type="match status" value="1"/>
</dbReference>
<evidence type="ECO:0000313" key="3">
    <source>
        <dbReference type="Proteomes" id="UP001597548"/>
    </source>
</evidence>
<dbReference type="RefSeq" id="WP_194508297.1">
    <property type="nucleotide sequence ID" value="NZ_JADILU010000004.1"/>
</dbReference>
<comment type="caution">
    <text evidence="2">The sequence shown here is derived from an EMBL/GenBank/DDBJ whole genome shotgun (WGS) entry which is preliminary data.</text>
</comment>
<reference evidence="3" key="1">
    <citation type="journal article" date="2019" name="Int. J. Syst. Evol. Microbiol.">
        <title>The Global Catalogue of Microorganisms (GCM) 10K type strain sequencing project: providing services to taxonomists for standard genome sequencing and annotation.</title>
        <authorList>
            <consortium name="The Broad Institute Genomics Platform"/>
            <consortium name="The Broad Institute Genome Sequencing Center for Infectious Disease"/>
            <person name="Wu L."/>
            <person name="Ma J."/>
        </authorList>
    </citation>
    <scope>NUCLEOTIDE SEQUENCE [LARGE SCALE GENOMIC DNA]</scope>
    <source>
        <strain evidence="3">KCTC 32514</strain>
    </source>
</reference>
<dbReference type="InterPro" id="IPR016047">
    <property type="entry name" value="M23ase_b-sheet_dom"/>
</dbReference>
<proteinExistence type="predicted"/>
<dbReference type="Pfam" id="PF01551">
    <property type="entry name" value="Peptidase_M23"/>
    <property type="match status" value="1"/>
</dbReference>
<dbReference type="PANTHER" id="PTHR21666">
    <property type="entry name" value="PEPTIDASE-RELATED"/>
    <property type="match status" value="1"/>
</dbReference>
<organism evidence="2 3">
    <name type="scientific">Psychroserpens luteus</name>
    <dbReference type="NCBI Taxonomy" id="1434066"/>
    <lineage>
        <taxon>Bacteria</taxon>
        <taxon>Pseudomonadati</taxon>
        <taxon>Bacteroidota</taxon>
        <taxon>Flavobacteriia</taxon>
        <taxon>Flavobacteriales</taxon>
        <taxon>Flavobacteriaceae</taxon>
        <taxon>Psychroserpens</taxon>
    </lineage>
</organism>
<gene>
    <name evidence="2" type="ORF">ACFS29_11625</name>
</gene>
<dbReference type="InterPro" id="IPR011055">
    <property type="entry name" value="Dup_hybrid_motif"/>
</dbReference>
<sequence>MTTKAFSQLLRDLGKQSLYVLNPSISKSYYVALDLSKSNKALHTVDVSSSETLERYINSHIKDNGAKVAFGGYLETRNIYQRSTYFKDTTPETERNIHLGLDLWMASETPVFTPLDAEVHSFKNNTNFGDYGPTIILKHTIEAIDFYTLYGHLSLASIENLKVGQTFKKGEQIATLGDSSVNGDYAPHLHFQIIKDMQGFTGDYPGVCSKMDLEFYKGNCFDPELLLRLE</sequence>